<dbReference type="GO" id="GO:0000460">
    <property type="term" value="P:maturation of 5.8S rRNA"/>
    <property type="evidence" value="ECO:0007669"/>
    <property type="project" value="TreeGrafter"/>
</dbReference>
<keyword evidence="2" id="KW-1133">Transmembrane helix</keyword>
<dbReference type="GO" id="GO:0090730">
    <property type="term" value="C:Las1 complex"/>
    <property type="evidence" value="ECO:0007669"/>
    <property type="project" value="InterPro"/>
</dbReference>
<name>A0A2V1DTL7_9PLEO</name>
<gene>
    <name evidence="3" type="ORF">DM02DRAFT_346376</name>
</gene>
<dbReference type="GO" id="GO:0004519">
    <property type="term" value="F:endonuclease activity"/>
    <property type="evidence" value="ECO:0007669"/>
    <property type="project" value="InterPro"/>
</dbReference>
<dbReference type="Proteomes" id="UP000244855">
    <property type="component" value="Unassembled WGS sequence"/>
</dbReference>
<dbReference type="PANTHER" id="PTHR15002:SF0">
    <property type="entry name" value="RIBOSOMAL BIOGENESIS PROTEIN LAS1L"/>
    <property type="match status" value="1"/>
</dbReference>
<dbReference type="GO" id="GO:0000470">
    <property type="term" value="P:maturation of LSU-rRNA"/>
    <property type="evidence" value="ECO:0007669"/>
    <property type="project" value="TreeGrafter"/>
</dbReference>
<dbReference type="EMBL" id="KZ805357">
    <property type="protein sequence ID" value="PVI01481.1"/>
    <property type="molecule type" value="Genomic_DNA"/>
</dbReference>
<evidence type="ECO:0000256" key="2">
    <source>
        <dbReference type="SAM" id="Phobius"/>
    </source>
</evidence>
<evidence type="ECO:0000313" key="4">
    <source>
        <dbReference type="Proteomes" id="UP000244855"/>
    </source>
</evidence>
<keyword evidence="2" id="KW-0472">Membrane</keyword>
<accession>A0A2V1DTL7</accession>
<feature type="transmembrane region" description="Helical" evidence="2">
    <location>
        <begin position="265"/>
        <end position="287"/>
    </location>
</feature>
<organism evidence="3 4">
    <name type="scientific">Periconia macrospinosa</name>
    <dbReference type="NCBI Taxonomy" id="97972"/>
    <lineage>
        <taxon>Eukaryota</taxon>
        <taxon>Fungi</taxon>
        <taxon>Dikarya</taxon>
        <taxon>Ascomycota</taxon>
        <taxon>Pezizomycotina</taxon>
        <taxon>Dothideomycetes</taxon>
        <taxon>Pleosporomycetidae</taxon>
        <taxon>Pleosporales</taxon>
        <taxon>Massarineae</taxon>
        <taxon>Periconiaceae</taxon>
        <taxon>Periconia</taxon>
    </lineage>
</organism>
<dbReference type="GO" id="GO:0030687">
    <property type="term" value="C:preribosome, large subunit precursor"/>
    <property type="evidence" value="ECO:0007669"/>
    <property type="project" value="TreeGrafter"/>
</dbReference>
<feature type="region of interest" description="Disordered" evidence="1">
    <location>
        <begin position="431"/>
        <end position="468"/>
    </location>
</feature>
<dbReference type="PANTHER" id="PTHR15002">
    <property type="entry name" value="RIBOSOMAL BIOGENESIS PROTEIN LAS1L"/>
    <property type="match status" value="1"/>
</dbReference>
<proteinExistence type="predicted"/>
<dbReference type="InterPro" id="IPR007174">
    <property type="entry name" value="Las1"/>
</dbReference>
<dbReference type="AlphaFoldDB" id="A0A2V1DTL7"/>
<dbReference type="STRING" id="97972.A0A2V1DTL7"/>
<evidence type="ECO:0000256" key="1">
    <source>
        <dbReference type="SAM" id="MobiDB-lite"/>
    </source>
</evidence>
<dbReference type="Pfam" id="PF04031">
    <property type="entry name" value="Las1"/>
    <property type="match status" value="1"/>
</dbReference>
<keyword evidence="2" id="KW-0812">Transmembrane</keyword>
<protein>
    <submittedName>
        <fullName evidence="3">Las1-domain-containing protein</fullName>
    </submittedName>
</protein>
<evidence type="ECO:0000313" key="3">
    <source>
        <dbReference type="EMBL" id="PVI01481.1"/>
    </source>
</evidence>
<sequence length="468" mass="51760">METRFVATPWRSRQELLEVRRDLFGEDVQAKRRAVEKVFAWRNRKLELPLLLESTADIVDATVQDDMGVLDVSAVRLVYGIAVSRFITGLADTQTELTRLRPSFFPPGTSKPLQFPLALRETRHCIVHRHMPSLAELKRAATQSLAWLWEWYWSHLDAAFAVDSTTTTTATSSSSKEMLTEREVKERLQGVLKTYVRARKMEIRSRGRGTGKGGEVEKKAAQAAVASVLYVEARSKYDILLDLLIAEKAILPADKKIGSSMSGAFVIWTPFLAALCTVAPVWLTAFLDALVGYMGAATSVSQAGGFGSGDVEDDPVREGMHDWAVHVLLSKEWEGVRGQGVMADMGGSGDDAARTLVTHVLDQIFLTPSFWTLKLAADILKKDERVVGREAWLKILEAAREEEDAEMDGGEHAGHVASVPDVEAKCEKGDEETMALDSPPQKLRGPQKMVGIWRPQPIGTIPPGWEHT</sequence>
<dbReference type="OrthoDB" id="10263222at2759"/>
<reference evidence="3 4" key="1">
    <citation type="journal article" date="2018" name="Sci. Rep.">
        <title>Comparative genomics provides insights into the lifestyle and reveals functional heterogeneity of dark septate endophytic fungi.</title>
        <authorList>
            <person name="Knapp D.G."/>
            <person name="Nemeth J.B."/>
            <person name="Barry K."/>
            <person name="Hainaut M."/>
            <person name="Henrissat B."/>
            <person name="Johnson J."/>
            <person name="Kuo A."/>
            <person name="Lim J.H.P."/>
            <person name="Lipzen A."/>
            <person name="Nolan M."/>
            <person name="Ohm R.A."/>
            <person name="Tamas L."/>
            <person name="Grigoriev I.V."/>
            <person name="Spatafora J.W."/>
            <person name="Nagy L.G."/>
            <person name="Kovacs G.M."/>
        </authorList>
    </citation>
    <scope>NUCLEOTIDE SEQUENCE [LARGE SCALE GENOMIC DNA]</scope>
    <source>
        <strain evidence="3 4">DSE2036</strain>
    </source>
</reference>
<keyword evidence="4" id="KW-1185">Reference proteome</keyword>